<proteinExistence type="inferred from homology"/>
<keyword evidence="3" id="KW-1185">Reference proteome</keyword>
<dbReference type="OrthoDB" id="2301957at2"/>
<accession>A0A0R1HTH0</accession>
<dbReference type="PANTHER" id="PTHR38440">
    <property type="entry name" value="UPF0398 PROTEIN YPSA"/>
    <property type="match status" value="1"/>
</dbReference>
<dbReference type="PIRSF" id="PIRSF021290">
    <property type="entry name" value="DUF1273"/>
    <property type="match status" value="1"/>
</dbReference>
<dbReference type="STRING" id="1423719.FC66_GL000177"/>
<dbReference type="PATRIC" id="fig|1423719.4.peg.179"/>
<comment type="similarity">
    <text evidence="1">Belongs to the UPF0398 family.</text>
</comment>
<evidence type="ECO:0000256" key="1">
    <source>
        <dbReference type="HAMAP-Rule" id="MF_01575"/>
    </source>
</evidence>
<dbReference type="EMBL" id="AZDI01000001">
    <property type="protein sequence ID" value="KRK46554.1"/>
    <property type="molecule type" value="Genomic_DNA"/>
</dbReference>
<protein>
    <recommendedName>
        <fullName evidence="1">UPF0398 protein FC66_GL000177</fullName>
    </recommendedName>
</protein>
<evidence type="ECO:0000313" key="3">
    <source>
        <dbReference type="Proteomes" id="UP000051450"/>
    </source>
</evidence>
<dbReference type="InterPro" id="IPR010697">
    <property type="entry name" value="YspA"/>
</dbReference>
<comment type="caution">
    <text evidence="2">The sequence shown here is derived from an EMBL/GenBank/DDBJ whole genome shotgun (WGS) entry which is preliminary data.</text>
</comment>
<organism evidence="2 3">
    <name type="scientific">Dellaglioa algida DSM 15638</name>
    <dbReference type="NCBI Taxonomy" id="1423719"/>
    <lineage>
        <taxon>Bacteria</taxon>
        <taxon>Bacillati</taxon>
        <taxon>Bacillota</taxon>
        <taxon>Bacilli</taxon>
        <taxon>Lactobacillales</taxon>
        <taxon>Lactobacillaceae</taxon>
        <taxon>Dellaglioa</taxon>
    </lineage>
</organism>
<dbReference type="AlphaFoldDB" id="A0A0R1HTH0"/>
<evidence type="ECO:0000313" key="2">
    <source>
        <dbReference type="EMBL" id="KRK46554.1"/>
    </source>
</evidence>
<dbReference type="HAMAP" id="MF_01575">
    <property type="entry name" value="UPF0398"/>
    <property type="match status" value="1"/>
</dbReference>
<dbReference type="Proteomes" id="UP000051450">
    <property type="component" value="Unassembled WGS sequence"/>
</dbReference>
<dbReference type="Gene3D" id="3.40.50.450">
    <property type="match status" value="1"/>
</dbReference>
<dbReference type="PANTHER" id="PTHR38440:SF1">
    <property type="entry name" value="UPF0398 PROTEIN SPR0331"/>
    <property type="match status" value="1"/>
</dbReference>
<name>A0A0R1HTH0_9LACO</name>
<dbReference type="SUPFAM" id="SSF102405">
    <property type="entry name" value="MCP/YpsA-like"/>
    <property type="match status" value="1"/>
</dbReference>
<reference evidence="2 3" key="1">
    <citation type="journal article" date="2015" name="Genome Announc.">
        <title>Expanding the biotechnology potential of lactobacilli through comparative genomics of 213 strains and associated genera.</title>
        <authorList>
            <person name="Sun Z."/>
            <person name="Harris H.M."/>
            <person name="McCann A."/>
            <person name="Guo C."/>
            <person name="Argimon S."/>
            <person name="Zhang W."/>
            <person name="Yang X."/>
            <person name="Jeffery I.B."/>
            <person name="Cooney J.C."/>
            <person name="Kagawa T.F."/>
            <person name="Liu W."/>
            <person name="Song Y."/>
            <person name="Salvetti E."/>
            <person name="Wrobel A."/>
            <person name="Rasinkangas P."/>
            <person name="Parkhill J."/>
            <person name="Rea M.C."/>
            <person name="O'Sullivan O."/>
            <person name="Ritari J."/>
            <person name="Douillard F.P."/>
            <person name="Paul Ross R."/>
            <person name="Yang R."/>
            <person name="Briner A.E."/>
            <person name="Felis G.E."/>
            <person name="de Vos W.M."/>
            <person name="Barrangou R."/>
            <person name="Klaenhammer T.R."/>
            <person name="Caufield P.W."/>
            <person name="Cui Y."/>
            <person name="Zhang H."/>
            <person name="O'Toole P.W."/>
        </authorList>
    </citation>
    <scope>NUCLEOTIDE SEQUENCE [LARGE SCALE GENOMIC DNA]</scope>
    <source>
        <strain evidence="2 3">DSM 15638</strain>
    </source>
</reference>
<sequence length="188" mass="22158">MKRLWVTGYRTYELGIFNENDPKITIIKSAIKKNIINEIENGLEWVITGPQLGIEQWTAQICLDMQTDYPDFKVSLMLPFKEFGNNWKDDKKLVLSQILNKVDFSGYVSNDVYQSPQQLKNYQSFMIEHTDGALLVYDPENEGKTKFDLLKIKNVKESKEYRLRMIDFMELEDVASEIEEERNNHLNY</sequence>
<dbReference type="NCBIfam" id="NF010181">
    <property type="entry name" value="PRK13660.1"/>
    <property type="match status" value="1"/>
</dbReference>
<dbReference type="Pfam" id="PF06908">
    <property type="entry name" value="YpsA"/>
    <property type="match status" value="1"/>
</dbReference>
<dbReference type="RefSeq" id="WP_057973498.1">
    <property type="nucleotide sequence ID" value="NZ_AZDI01000001.1"/>
</dbReference>
<gene>
    <name evidence="2" type="ORF">FC66_GL000177</name>
</gene>